<dbReference type="Proteomes" id="UP000609879">
    <property type="component" value="Unassembled WGS sequence"/>
</dbReference>
<protein>
    <submittedName>
        <fullName evidence="7">Peptidase</fullName>
    </submittedName>
</protein>
<dbReference type="Pfam" id="PF08386">
    <property type="entry name" value="Abhydrolase_4"/>
    <property type="match status" value="1"/>
</dbReference>
<organism evidence="7 8">
    <name type="scientific">Paractinoplanes deccanensis</name>
    <dbReference type="NCBI Taxonomy" id="113561"/>
    <lineage>
        <taxon>Bacteria</taxon>
        <taxon>Bacillati</taxon>
        <taxon>Actinomycetota</taxon>
        <taxon>Actinomycetes</taxon>
        <taxon>Micromonosporales</taxon>
        <taxon>Micromonosporaceae</taxon>
        <taxon>Paractinoplanes</taxon>
    </lineage>
</organism>
<dbReference type="Pfam" id="PF00561">
    <property type="entry name" value="Abhydrolase_1"/>
    <property type="match status" value="1"/>
</dbReference>
<keyword evidence="3" id="KW-0378">Hydrolase</keyword>
<name>A0ABQ3Y4M4_9ACTN</name>
<evidence type="ECO:0000259" key="5">
    <source>
        <dbReference type="Pfam" id="PF00561"/>
    </source>
</evidence>
<accession>A0ABQ3Y4M4</accession>
<comment type="caution">
    <text evidence="7">The sequence shown here is derived from an EMBL/GenBank/DDBJ whole genome shotgun (WGS) entry which is preliminary data.</text>
</comment>
<feature type="signal peptide" evidence="4">
    <location>
        <begin position="1"/>
        <end position="48"/>
    </location>
</feature>
<evidence type="ECO:0000259" key="6">
    <source>
        <dbReference type="Pfam" id="PF08386"/>
    </source>
</evidence>
<reference evidence="7 8" key="1">
    <citation type="submission" date="2021-01" db="EMBL/GenBank/DDBJ databases">
        <title>Whole genome shotgun sequence of Actinoplanes deccanensis NBRC 13994.</title>
        <authorList>
            <person name="Komaki H."/>
            <person name="Tamura T."/>
        </authorList>
    </citation>
    <scope>NUCLEOTIDE SEQUENCE [LARGE SCALE GENOMIC DNA]</scope>
    <source>
        <strain evidence="7 8">NBRC 13994</strain>
    </source>
</reference>
<feature type="domain" description="Peptidase S33 tripeptidyl aminopeptidase-like C-terminal" evidence="6">
    <location>
        <begin position="422"/>
        <end position="521"/>
    </location>
</feature>
<gene>
    <name evidence="7" type="ORF">Ade02nite_34610</name>
</gene>
<dbReference type="InterPro" id="IPR029058">
    <property type="entry name" value="AB_hydrolase_fold"/>
</dbReference>
<dbReference type="InterPro" id="IPR013595">
    <property type="entry name" value="Pept_S33_TAP-like_C"/>
</dbReference>
<dbReference type="PANTHER" id="PTHR43248:SF29">
    <property type="entry name" value="TRIPEPTIDYL AMINOPEPTIDASE"/>
    <property type="match status" value="1"/>
</dbReference>
<dbReference type="RefSeq" id="WP_203763809.1">
    <property type="nucleotide sequence ID" value="NZ_BAAABO010000012.1"/>
</dbReference>
<dbReference type="PANTHER" id="PTHR43248">
    <property type="entry name" value="2-SUCCINYL-6-HYDROXY-2,4-CYCLOHEXADIENE-1-CARBOXYLATE SYNTHASE"/>
    <property type="match status" value="1"/>
</dbReference>
<keyword evidence="8" id="KW-1185">Reference proteome</keyword>
<evidence type="ECO:0000313" key="7">
    <source>
        <dbReference type="EMBL" id="GID74820.1"/>
    </source>
</evidence>
<sequence length="533" mass="56952">MERWLNLFPTPEDDMSVSTPTRRKVAVRAGIALATLSAVIAAPLPAVAAPAAAPSLSWSACTEEDLAGYQCATTEVPLDHDRPGGPTTTIALARRPAGDPAQRIGTIFVNPGGPGGAGRFMATIAGQLVSADVLARFDIVGFDPRGIGASDPLQCFATDAEAEALLAQMKYVPLSKQDIASTLRANYAYTEGCKRNAGPLLEHMSTLNVAKDLDLLRRRVGDAKLSYIGYSYGTHLGATYVNLFPGKVRAVVLDGNVDPDQRANRRLANKFDRAGGFELALDGFLRACDAAGPACALSGDARAKYEKVRLRFRQGPVTLPGYGVVTIDDLTSFVSSTMYDVAAFPEAAEVLRLAYDTITGAPAVLKAPTRDLKAVPARGGMPDAYSYTGNDAFFAVNCADAPLPRNPALYPGFAKVFEAAHPTFGRAEAFGEVGCANWPRVTERYAGPWDRKTSATVLLVNPTYDPATRYDFARRMERELGNARLLTMTGFGHTSSFSACVTDWYTKYLIAGTVPPKGTVCEQDRAPFPAANS</sequence>
<comment type="similarity">
    <text evidence="1">Belongs to the peptidase S33 family.</text>
</comment>
<evidence type="ECO:0000256" key="2">
    <source>
        <dbReference type="ARBA" id="ARBA00022729"/>
    </source>
</evidence>
<proteinExistence type="inferred from homology"/>
<evidence type="ECO:0000256" key="4">
    <source>
        <dbReference type="SAM" id="SignalP"/>
    </source>
</evidence>
<feature type="chain" id="PRO_5045241692" evidence="4">
    <location>
        <begin position="49"/>
        <end position="533"/>
    </location>
</feature>
<keyword evidence="2 4" id="KW-0732">Signal</keyword>
<dbReference type="EMBL" id="BOMI01000065">
    <property type="protein sequence ID" value="GID74820.1"/>
    <property type="molecule type" value="Genomic_DNA"/>
</dbReference>
<dbReference type="InterPro" id="IPR051601">
    <property type="entry name" value="Serine_prot/Carboxylest_S33"/>
</dbReference>
<evidence type="ECO:0000256" key="1">
    <source>
        <dbReference type="ARBA" id="ARBA00010088"/>
    </source>
</evidence>
<feature type="domain" description="AB hydrolase-1" evidence="5">
    <location>
        <begin position="106"/>
        <end position="264"/>
    </location>
</feature>
<dbReference type="SUPFAM" id="SSF53474">
    <property type="entry name" value="alpha/beta-Hydrolases"/>
    <property type="match status" value="1"/>
</dbReference>
<evidence type="ECO:0000256" key="3">
    <source>
        <dbReference type="ARBA" id="ARBA00022801"/>
    </source>
</evidence>
<evidence type="ECO:0000313" key="8">
    <source>
        <dbReference type="Proteomes" id="UP000609879"/>
    </source>
</evidence>
<dbReference type="Gene3D" id="3.40.50.1820">
    <property type="entry name" value="alpha/beta hydrolase"/>
    <property type="match status" value="1"/>
</dbReference>
<dbReference type="InterPro" id="IPR000073">
    <property type="entry name" value="AB_hydrolase_1"/>
</dbReference>